<dbReference type="EMBL" id="MK134858">
    <property type="protein sequence ID" value="QFC18609.1"/>
    <property type="molecule type" value="Genomic_DNA"/>
</dbReference>
<reference evidence="1" key="1">
    <citation type="submission" date="2018-11" db="EMBL/GenBank/DDBJ databases">
        <title>Whole genome sequencing based investigation of maternal-neonatal listeriosis.</title>
        <authorList>
            <person name="Luo L."/>
            <person name="Payne M."/>
            <person name="Lan R."/>
            <person name="Wang Y."/>
        </authorList>
    </citation>
    <scope>NUCLEOTIDE SEQUENCE</scope>
    <source>
        <plasmid evidence="1">pLM1686</plasmid>
    </source>
</reference>
<keyword evidence="1" id="KW-0614">Plasmid</keyword>
<evidence type="ECO:0000313" key="1">
    <source>
        <dbReference type="EMBL" id="QFC18609.1"/>
    </source>
</evidence>
<accession>A0A5P4S8F1</accession>
<geneLocation type="plasmid" evidence="1">
    <name>pLM1686</name>
</geneLocation>
<gene>
    <name evidence="1" type="ORF">pLM1686_00052</name>
</gene>
<proteinExistence type="predicted"/>
<sequence>MIEPIHFILLINVSRYQRSERGIRMENYWKRSLYYFRFGPFFFLKYLKGYRFYIIWEKKLFRIDGYLDNHRHCMCTDVETRWRRFAIEHANDSKDSTKWIVLANQKLVFYKKSNEKQLLQKTIEKGWKF</sequence>
<organism evidence="1">
    <name type="scientific">Listeria monocytogenes</name>
    <dbReference type="NCBI Taxonomy" id="1639"/>
    <lineage>
        <taxon>Bacteria</taxon>
        <taxon>Bacillati</taxon>
        <taxon>Bacillota</taxon>
        <taxon>Bacilli</taxon>
        <taxon>Bacillales</taxon>
        <taxon>Listeriaceae</taxon>
        <taxon>Listeria</taxon>
    </lineage>
</organism>
<name>A0A5P4S8F1_LISMN</name>
<dbReference type="AlphaFoldDB" id="A0A5P4S8F1"/>
<dbReference type="RefSeq" id="WP_239690991.1">
    <property type="nucleotide sequence ID" value="NZ_JAXQNF010000007.1"/>
</dbReference>
<protein>
    <submittedName>
        <fullName evidence="1">Uncharacterized protein</fullName>
    </submittedName>
</protein>